<dbReference type="EMBL" id="KV744821">
    <property type="protein sequence ID" value="OCK85278.1"/>
    <property type="molecule type" value="Genomic_DNA"/>
</dbReference>
<evidence type="ECO:0000313" key="2">
    <source>
        <dbReference type="EMBL" id="OCK85278.1"/>
    </source>
</evidence>
<feature type="region of interest" description="Disordered" evidence="1">
    <location>
        <begin position="119"/>
        <end position="150"/>
    </location>
</feature>
<accession>A0A8E2JK07</accession>
<proteinExistence type="predicted"/>
<name>A0A8E2JK07_9PEZI</name>
<dbReference type="Proteomes" id="UP000250266">
    <property type="component" value="Unassembled WGS sequence"/>
</dbReference>
<feature type="compositionally biased region" description="Polar residues" evidence="1">
    <location>
        <begin position="133"/>
        <end position="150"/>
    </location>
</feature>
<gene>
    <name evidence="2" type="ORF">K432DRAFT_439378</name>
</gene>
<feature type="compositionally biased region" description="Basic and acidic residues" evidence="1">
    <location>
        <begin position="162"/>
        <end position="172"/>
    </location>
</feature>
<protein>
    <submittedName>
        <fullName evidence="2">Uncharacterized protein</fullName>
    </submittedName>
</protein>
<feature type="region of interest" description="Disordered" evidence="1">
    <location>
        <begin position="160"/>
        <end position="179"/>
    </location>
</feature>
<evidence type="ECO:0000256" key="1">
    <source>
        <dbReference type="SAM" id="MobiDB-lite"/>
    </source>
</evidence>
<keyword evidence="3" id="KW-1185">Reference proteome</keyword>
<reference evidence="2 3" key="1">
    <citation type="journal article" date="2016" name="Nat. Commun.">
        <title>Ectomycorrhizal ecology is imprinted in the genome of the dominant symbiotic fungus Cenococcum geophilum.</title>
        <authorList>
            <consortium name="DOE Joint Genome Institute"/>
            <person name="Peter M."/>
            <person name="Kohler A."/>
            <person name="Ohm R.A."/>
            <person name="Kuo A."/>
            <person name="Krutzmann J."/>
            <person name="Morin E."/>
            <person name="Arend M."/>
            <person name="Barry K.W."/>
            <person name="Binder M."/>
            <person name="Choi C."/>
            <person name="Clum A."/>
            <person name="Copeland A."/>
            <person name="Grisel N."/>
            <person name="Haridas S."/>
            <person name="Kipfer T."/>
            <person name="LaButti K."/>
            <person name="Lindquist E."/>
            <person name="Lipzen A."/>
            <person name="Maire R."/>
            <person name="Meier B."/>
            <person name="Mihaltcheva S."/>
            <person name="Molinier V."/>
            <person name="Murat C."/>
            <person name="Poggeler S."/>
            <person name="Quandt C.A."/>
            <person name="Sperisen C."/>
            <person name="Tritt A."/>
            <person name="Tisserant E."/>
            <person name="Crous P.W."/>
            <person name="Henrissat B."/>
            <person name="Nehls U."/>
            <person name="Egli S."/>
            <person name="Spatafora J.W."/>
            <person name="Grigoriev I.V."/>
            <person name="Martin F.M."/>
        </authorList>
    </citation>
    <scope>NUCLEOTIDE SEQUENCE [LARGE SCALE GENOMIC DNA]</scope>
    <source>
        <strain evidence="2 3">CBS 459.81</strain>
    </source>
</reference>
<sequence length="179" mass="20073">MLGFTAPPTMAAIQSLVSIPMHSRVLTNEYRRIRATPETMVRGAVSLTEFVEFEERLLRLHEKFMRVSGNLLKLLPNGENRGEGLAWDSDEEDLSNIVHHNETLNGNKVANGPQERSVEQAGFPQGRIAQDGARTTTPRRSSSGAATYSTIPNCRKCRRLRVKEGREKDPNALKRHRPA</sequence>
<dbReference type="AlphaFoldDB" id="A0A8E2JK07"/>
<organism evidence="2 3">
    <name type="scientific">Lepidopterella palustris CBS 459.81</name>
    <dbReference type="NCBI Taxonomy" id="1314670"/>
    <lineage>
        <taxon>Eukaryota</taxon>
        <taxon>Fungi</taxon>
        <taxon>Dikarya</taxon>
        <taxon>Ascomycota</taxon>
        <taxon>Pezizomycotina</taxon>
        <taxon>Dothideomycetes</taxon>
        <taxon>Pleosporomycetidae</taxon>
        <taxon>Mytilinidiales</taxon>
        <taxon>Argynnaceae</taxon>
        <taxon>Lepidopterella</taxon>
    </lineage>
</organism>
<evidence type="ECO:0000313" key="3">
    <source>
        <dbReference type="Proteomes" id="UP000250266"/>
    </source>
</evidence>